<dbReference type="SUPFAM" id="SSF51569">
    <property type="entry name" value="Aldolase"/>
    <property type="match status" value="1"/>
</dbReference>
<dbReference type="CDD" id="cd00408">
    <property type="entry name" value="DHDPS-like"/>
    <property type="match status" value="1"/>
</dbReference>
<dbReference type="InterPro" id="IPR013785">
    <property type="entry name" value="Aldolase_TIM"/>
</dbReference>
<keyword evidence="4" id="KW-1185">Reference proteome</keyword>
<gene>
    <name evidence="3" type="ORF">ACFOGP_15290</name>
</gene>
<dbReference type="EMBL" id="JBHRTB010000010">
    <property type="protein sequence ID" value="MFC3144083.1"/>
    <property type="molecule type" value="Genomic_DNA"/>
</dbReference>
<evidence type="ECO:0000313" key="3">
    <source>
        <dbReference type="EMBL" id="MFC3144083.1"/>
    </source>
</evidence>
<accession>A0ABV7GUS0</accession>
<proteinExistence type="inferred from homology"/>
<organism evidence="3 4">
    <name type="scientific">Psychromarinibacter halotolerans</name>
    <dbReference type="NCBI Taxonomy" id="1775175"/>
    <lineage>
        <taxon>Bacteria</taxon>
        <taxon>Pseudomonadati</taxon>
        <taxon>Pseudomonadota</taxon>
        <taxon>Alphaproteobacteria</taxon>
        <taxon>Rhodobacterales</taxon>
        <taxon>Paracoccaceae</taxon>
        <taxon>Psychromarinibacter</taxon>
    </lineage>
</organism>
<evidence type="ECO:0000313" key="4">
    <source>
        <dbReference type="Proteomes" id="UP001595632"/>
    </source>
</evidence>
<evidence type="ECO:0000256" key="2">
    <source>
        <dbReference type="ARBA" id="ARBA00023239"/>
    </source>
</evidence>
<dbReference type="PANTHER" id="PTHR12128">
    <property type="entry name" value="DIHYDRODIPICOLINATE SYNTHASE"/>
    <property type="match status" value="1"/>
</dbReference>
<evidence type="ECO:0000256" key="1">
    <source>
        <dbReference type="ARBA" id="ARBA00007592"/>
    </source>
</evidence>
<reference evidence="4" key="1">
    <citation type="journal article" date="2019" name="Int. J. Syst. Evol. Microbiol.">
        <title>The Global Catalogue of Microorganisms (GCM) 10K type strain sequencing project: providing services to taxonomists for standard genome sequencing and annotation.</title>
        <authorList>
            <consortium name="The Broad Institute Genomics Platform"/>
            <consortium name="The Broad Institute Genome Sequencing Center for Infectious Disease"/>
            <person name="Wu L."/>
            <person name="Ma J."/>
        </authorList>
    </citation>
    <scope>NUCLEOTIDE SEQUENCE [LARGE SCALE GENOMIC DNA]</scope>
    <source>
        <strain evidence="4">KCTC 52366</strain>
    </source>
</reference>
<dbReference type="Pfam" id="PF00701">
    <property type="entry name" value="DHDPS"/>
    <property type="match status" value="1"/>
</dbReference>
<comment type="similarity">
    <text evidence="1">Belongs to the DapA family.</text>
</comment>
<name>A0ABV7GUS0_9RHOB</name>
<comment type="caution">
    <text evidence="3">The sequence shown here is derived from an EMBL/GenBank/DDBJ whole genome shotgun (WGS) entry which is preliminary data.</text>
</comment>
<dbReference type="Gene3D" id="3.20.20.70">
    <property type="entry name" value="Aldolase class I"/>
    <property type="match status" value="1"/>
</dbReference>
<sequence length="307" mass="32184">MTRTPEIWPPLVTPFDARGQVDHDALADLVAFNIRAGVTGLLVTGLSAEPFVLSEAERLAILRTCVTAAAGQIRLAAAVYPEGPDDWARVIDIAHGAGADTAVLLTAHLAPQDADDAAVCAALDRIVVDTTGDLGLYEAPRPFKRLLSDDVFAHAAQSGRFVFHKDTCLDLDRIGRRVALAAGTPLTLLNAEMASFRASFALGAGGFCGLMANIHPRALPLAATEADDTLSLLLAATDAALEKNYPASAKLLLAEREGLGLNSHARTLERGTTSGDCTSLFAADTLIRRHLAAIEAGTTRSTGQLVG</sequence>
<dbReference type="RefSeq" id="WP_275631344.1">
    <property type="nucleotide sequence ID" value="NZ_JARGYD010000001.1"/>
</dbReference>
<protein>
    <submittedName>
        <fullName evidence="3">Dihydrodipicolinate synthase family protein</fullName>
    </submittedName>
</protein>
<dbReference type="SMART" id="SM01130">
    <property type="entry name" value="DHDPS"/>
    <property type="match status" value="1"/>
</dbReference>
<dbReference type="InterPro" id="IPR002220">
    <property type="entry name" value="DapA-like"/>
</dbReference>
<dbReference type="PANTHER" id="PTHR12128:SF66">
    <property type="entry name" value="4-HYDROXY-2-OXOGLUTARATE ALDOLASE, MITOCHONDRIAL"/>
    <property type="match status" value="1"/>
</dbReference>
<dbReference type="Proteomes" id="UP001595632">
    <property type="component" value="Unassembled WGS sequence"/>
</dbReference>
<keyword evidence="2" id="KW-0456">Lyase</keyword>